<feature type="compositionally biased region" description="Basic and acidic residues" evidence="1">
    <location>
        <begin position="56"/>
        <end position="71"/>
    </location>
</feature>
<dbReference type="EMBL" id="ABJB010637755">
    <property type="status" value="NOT_ANNOTATED_CDS"/>
    <property type="molecule type" value="Genomic_DNA"/>
</dbReference>
<keyword evidence="4" id="KW-1185">Reference proteome</keyword>
<dbReference type="EnsemblMetazoa" id="ISCW005811-RA">
    <property type="protein sequence ID" value="ISCW005811-PA"/>
    <property type="gene ID" value="ISCW005811"/>
</dbReference>
<evidence type="ECO:0000256" key="1">
    <source>
        <dbReference type="SAM" id="MobiDB-lite"/>
    </source>
</evidence>
<dbReference type="InParanoid" id="B7PLN3"/>
<gene>
    <name evidence="2" type="ORF">IscW_ISCW005811</name>
</gene>
<dbReference type="EMBL" id="DS741421">
    <property type="protein sequence ID" value="EEC07505.1"/>
    <property type="molecule type" value="Genomic_DNA"/>
</dbReference>
<evidence type="ECO:0000313" key="2">
    <source>
        <dbReference type="EMBL" id="EEC07505.1"/>
    </source>
</evidence>
<feature type="compositionally biased region" description="Basic and acidic residues" evidence="1">
    <location>
        <begin position="97"/>
        <end position="107"/>
    </location>
</feature>
<accession>B7PLN3</accession>
<dbReference type="HOGENOM" id="CLU_598907_0_0_1"/>
<protein>
    <submittedName>
        <fullName evidence="2 3">Uncharacterized protein</fullName>
    </submittedName>
</protein>
<name>B7PLN3_IXOSC</name>
<evidence type="ECO:0000313" key="4">
    <source>
        <dbReference type="Proteomes" id="UP000001555"/>
    </source>
</evidence>
<dbReference type="VEuPathDB" id="VectorBase:ISCW005811"/>
<dbReference type="OrthoDB" id="418911at2759"/>
<dbReference type="Proteomes" id="UP000001555">
    <property type="component" value="Unassembled WGS sequence"/>
</dbReference>
<sequence>MEREADLAFAETAAAARLFGFLKLNTPENFKKKALILKGVRHLEQVLISHQQQRNKRTEGADAGSSDREVASRTSAAAAQGAEGVVPGDGVSPSDLKNVDAPKKDPERKANLVAGMVAPLLGMKDLDPKTYCKLGHFQLLLEDYAKGTEPLVHLLYDQMVSLVQKLCGRFMRTESYRSKKGKELPLLQPQSPANWKVKVEVGEDTEAAMSSWEPAEKHAFRLGARSFYIKRTQYLLSWLPFDNAILQGLRCLHPESRERESSSRDLRQLATKLPHVIQSQDVSALMDEYALLQLEPIEVYSSSRVDEHWHKIFEMKKADNSAKFPLLCRVVKALLCIPHGNADLERGLSENRRFLLERARLTIQNVNGIRHIVSYAKRFEGDPTRFSLTPDVIKAVRSSCKRYRERIAAEEELAVKRRRDAAVPGTSDDGQNTLQQEDEPFLYGLGLIYFHYSAYQW</sequence>
<dbReference type="EMBL" id="ABJB010178755">
    <property type="status" value="NOT_ANNOTATED_CDS"/>
    <property type="molecule type" value="Genomic_DNA"/>
</dbReference>
<dbReference type="VEuPathDB" id="VectorBase:ISCP_036897"/>
<reference evidence="2 4" key="1">
    <citation type="submission" date="2008-03" db="EMBL/GenBank/DDBJ databases">
        <title>Annotation of Ixodes scapularis.</title>
        <authorList>
            <consortium name="Ixodes scapularis Genome Project Consortium"/>
            <person name="Caler E."/>
            <person name="Hannick L.I."/>
            <person name="Bidwell S."/>
            <person name="Joardar V."/>
            <person name="Thiagarajan M."/>
            <person name="Amedeo P."/>
            <person name="Galinsky K.J."/>
            <person name="Schobel S."/>
            <person name="Inman J."/>
            <person name="Hostetler J."/>
            <person name="Miller J."/>
            <person name="Hammond M."/>
            <person name="Megy K."/>
            <person name="Lawson D."/>
            <person name="Kodira C."/>
            <person name="Sutton G."/>
            <person name="Meyer J."/>
            <person name="Hill C.A."/>
            <person name="Birren B."/>
            <person name="Nene V."/>
            <person name="Collins F."/>
            <person name="Alarcon-Chaidez F."/>
            <person name="Wikel S."/>
            <person name="Strausberg R."/>
        </authorList>
    </citation>
    <scope>NUCLEOTIDE SEQUENCE [LARGE SCALE GENOMIC DNA]</scope>
    <source>
        <strain evidence="4">Wikel</strain>
        <strain evidence="2">Wikel colony</strain>
    </source>
</reference>
<proteinExistence type="predicted"/>
<evidence type="ECO:0000313" key="3">
    <source>
        <dbReference type="EnsemblMetazoa" id="ISCW005811-PA"/>
    </source>
</evidence>
<feature type="compositionally biased region" description="Low complexity" evidence="1">
    <location>
        <begin position="72"/>
        <end position="85"/>
    </location>
</feature>
<dbReference type="AlphaFoldDB" id="B7PLN3"/>
<dbReference type="EMBL" id="ABJB010664788">
    <property type="status" value="NOT_ANNOTATED_CDS"/>
    <property type="molecule type" value="Genomic_DNA"/>
</dbReference>
<dbReference type="PaxDb" id="6945-B7PLN3"/>
<dbReference type="VEuPathDB" id="VectorBase:ISCI005811"/>
<organism>
    <name type="scientific">Ixodes scapularis</name>
    <name type="common">Black-legged tick</name>
    <name type="synonym">Deer tick</name>
    <dbReference type="NCBI Taxonomy" id="6945"/>
    <lineage>
        <taxon>Eukaryota</taxon>
        <taxon>Metazoa</taxon>
        <taxon>Ecdysozoa</taxon>
        <taxon>Arthropoda</taxon>
        <taxon>Chelicerata</taxon>
        <taxon>Arachnida</taxon>
        <taxon>Acari</taxon>
        <taxon>Parasitiformes</taxon>
        <taxon>Ixodida</taxon>
        <taxon>Ixodoidea</taxon>
        <taxon>Ixodidae</taxon>
        <taxon>Ixodinae</taxon>
        <taxon>Ixodes</taxon>
    </lineage>
</organism>
<feature type="region of interest" description="Disordered" evidence="1">
    <location>
        <begin position="48"/>
        <end position="107"/>
    </location>
</feature>
<reference evidence="3" key="2">
    <citation type="submission" date="2020-05" db="UniProtKB">
        <authorList>
            <consortium name="EnsemblMetazoa"/>
        </authorList>
    </citation>
    <scope>IDENTIFICATION</scope>
    <source>
        <strain evidence="3">wikel</strain>
    </source>
</reference>